<dbReference type="AlphaFoldDB" id="A0A5J4WR81"/>
<accession>A0A5J4WR81</accession>
<evidence type="ECO:0000313" key="1">
    <source>
        <dbReference type="EMBL" id="KAA6397637.1"/>
    </source>
</evidence>
<dbReference type="Proteomes" id="UP000324800">
    <property type="component" value="Unassembled WGS sequence"/>
</dbReference>
<comment type="caution">
    <text evidence="1">The sequence shown here is derived from an EMBL/GenBank/DDBJ whole genome shotgun (WGS) entry which is preliminary data.</text>
</comment>
<name>A0A5J4WR81_9EUKA</name>
<proteinExistence type="predicted"/>
<reference evidence="1 2" key="1">
    <citation type="submission" date="2019-03" db="EMBL/GenBank/DDBJ databases">
        <title>Single cell metagenomics reveals metabolic interactions within the superorganism composed of flagellate Streblomastix strix and complex community of Bacteroidetes bacteria on its surface.</title>
        <authorList>
            <person name="Treitli S.C."/>
            <person name="Kolisko M."/>
            <person name="Husnik F."/>
            <person name="Keeling P."/>
            <person name="Hampl V."/>
        </authorList>
    </citation>
    <scope>NUCLEOTIDE SEQUENCE [LARGE SCALE GENOMIC DNA]</scope>
    <source>
        <strain evidence="1">ST1C</strain>
    </source>
</reference>
<protein>
    <submittedName>
        <fullName evidence="1">Uncharacterized protein</fullName>
    </submittedName>
</protein>
<evidence type="ECO:0000313" key="2">
    <source>
        <dbReference type="Proteomes" id="UP000324800"/>
    </source>
</evidence>
<dbReference type="EMBL" id="SNRW01001134">
    <property type="protein sequence ID" value="KAA6397637.1"/>
    <property type="molecule type" value="Genomic_DNA"/>
</dbReference>
<organism evidence="1 2">
    <name type="scientific">Streblomastix strix</name>
    <dbReference type="NCBI Taxonomy" id="222440"/>
    <lineage>
        <taxon>Eukaryota</taxon>
        <taxon>Metamonada</taxon>
        <taxon>Preaxostyla</taxon>
        <taxon>Oxymonadida</taxon>
        <taxon>Streblomastigidae</taxon>
        <taxon>Streblomastix</taxon>
    </lineage>
</organism>
<sequence length="112" mass="13456">MADRKHLDLTKLLYGAGFHRHVTKEEYELFQEMRNYEWISDLILDFDCYVSQEHSPRISVKLIQLYDFKKFNNEFDNPYEDKEQKPVKTRNITGKAINIADCSYLAIVEIRY</sequence>
<gene>
    <name evidence="1" type="ORF">EZS28_006834</name>
</gene>